<comment type="subcellular location">
    <subcellularLocation>
        <location evidence="11">Cell inner membrane</location>
        <topology evidence="11">Multi-pass membrane protein</topology>
    </subcellularLocation>
    <subcellularLocation>
        <location evidence="2">Membrane</location>
        <topology evidence="2">Multi-pass membrane protein</topology>
    </subcellularLocation>
</comment>
<keyword evidence="10 11" id="KW-0472">Membrane</keyword>
<accession>A0ABX0HPE5</accession>
<comment type="caution">
    <text evidence="11">Lacks conserved residue(s) required for the propagation of feature annotation.</text>
</comment>
<feature type="transmembrane region" description="Helical" evidence="11">
    <location>
        <begin position="120"/>
        <end position="141"/>
    </location>
</feature>
<evidence type="ECO:0000256" key="2">
    <source>
        <dbReference type="ARBA" id="ARBA00004141"/>
    </source>
</evidence>
<dbReference type="InterPro" id="IPR030470">
    <property type="entry name" value="UbiA_prenylTrfase_CS"/>
</dbReference>
<feature type="transmembrane region" description="Helical" evidence="11">
    <location>
        <begin position="74"/>
        <end position="99"/>
    </location>
</feature>
<evidence type="ECO:0000256" key="7">
    <source>
        <dbReference type="ARBA" id="ARBA00022688"/>
    </source>
</evidence>
<dbReference type="Pfam" id="PF01040">
    <property type="entry name" value="UbiA"/>
    <property type="match status" value="1"/>
</dbReference>
<feature type="transmembrane region" description="Helical" evidence="11">
    <location>
        <begin position="147"/>
        <end position="164"/>
    </location>
</feature>
<keyword evidence="11" id="KW-0460">Magnesium</keyword>
<protein>
    <recommendedName>
        <fullName evidence="11 12">4-hydroxybenzoate octaprenyltransferase</fullName>
        <ecNumber evidence="11 12">2.5.1.39</ecNumber>
    </recommendedName>
    <alternativeName>
        <fullName evidence="11">4-HB polyprenyltransferase</fullName>
    </alternativeName>
</protein>
<gene>
    <name evidence="11" type="primary">ubiA</name>
    <name evidence="13" type="ORF">FF098_013780</name>
</gene>
<dbReference type="PANTHER" id="PTHR11048">
    <property type="entry name" value="PRENYLTRANSFERASES"/>
    <property type="match status" value="1"/>
</dbReference>
<keyword evidence="4 11" id="KW-1003">Cell membrane</keyword>
<dbReference type="Gene3D" id="1.20.120.1780">
    <property type="entry name" value="UbiA prenyltransferase"/>
    <property type="match status" value="1"/>
</dbReference>
<comment type="similarity">
    <text evidence="3 11">Belongs to the UbiA prenyltransferase family.</text>
</comment>
<keyword evidence="8 11" id="KW-0812">Transmembrane</keyword>
<organism evidence="13 14">
    <name type="scientific">Aquisalinus luteolus</name>
    <dbReference type="NCBI Taxonomy" id="1566827"/>
    <lineage>
        <taxon>Bacteria</taxon>
        <taxon>Pseudomonadati</taxon>
        <taxon>Pseudomonadota</taxon>
        <taxon>Alphaproteobacteria</taxon>
        <taxon>Parvularculales</taxon>
        <taxon>Parvularculaceae</taxon>
        <taxon>Aquisalinus</taxon>
    </lineage>
</organism>
<dbReference type="PROSITE" id="PS00943">
    <property type="entry name" value="UBIA"/>
    <property type="match status" value="1"/>
</dbReference>
<sequence length="317" mass="35093">MSSDDTSPEPQQEMTPDAERESFVDFMPAPIRPYLRLMRADRPIGTWLLLIPCWWGLALGAATPLPRYGDLGSLMFFAIIMAIGAFVMRAAGCVYNDIIDRDIDAKVARTANRPLASGRVSLKAAWALLVALSLIGLLVLIQFNLTAIITGLAALGLVAAYPFMKRITWWPQAWLGLTFNWGILVGYAAVTGTLGWPAFLMWAAGIFWTLGYDTIYAHQDKEDDALIGVKSTALRLGERTQAWLVRFYTATVILAAIAGRLVGMNFWFFVLLVAPMAHFTWQIWRLKTDEPATCLLLFKSNRDAGLILLGAMLAGLF</sequence>
<proteinExistence type="inferred from homology"/>
<dbReference type="InterPro" id="IPR044878">
    <property type="entry name" value="UbiA_sf"/>
</dbReference>
<evidence type="ECO:0000256" key="10">
    <source>
        <dbReference type="ARBA" id="ARBA00023136"/>
    </source>
</evidence>
<comment type="function">
    <text evidence="11">Catalyzes the prenylation of para-hydroxybenzoate (PHB) with an all-trans polyprenyl group. Mediates the second step in the final reaction sequence of ubiquinone-8 (UQ-8) biosynthesis, which is the condensation of the polyisoprenoid side chain with PHB, generating the first membrane-bound Q intermediate 3-octaprenyl-4-hydroxybenzoate.</text>
</comment>
<feature type="transmembrane region" description="Helical" evidence="11">
    <location>
        <begin position="44"/>
        <end position="62"/>
    </location>
</feature>
<evidence type="ECO:0000256" key="1">
    <source>
        <dbReference type="ARBA" id="ARBA00001946"/>
    </source>
</evidence>
<evidence type="ECO:0000256" key="3">
    <source>
        <dbReference type="ARBA" id="ARBA00005985"/>
    </source>
</evidence>
<dbReference type="RefSeq" id="WP_155141580.1">
    <property type="nucleotide sequence ID" value="NZ_BMGZ01000003.1"/>
</dbReference>
<keyword evidence="14" id="KW-1185">Reference proteome</keyword>
<comment type="caution">
    <text evidence="13">The sequence shown here is derived from an EMBL/GenBank/DDBJ whole genome shotgun (WGS) entry which is preliminary data.</text>
</comment>
<evidence type="ECO:0000256" key="12">
    <source>
        <dbReference type="NCBIfam" id="TIGR01474"/>
    </source>
</evidence>
<dbReference type="EC" id="2.5.1.39" evidence="11 12"/>
<evidence type="ECO:0000256" key="8">
    <source>
        <dbReference type="ARBA" id="ARBA00022692"/>
    </source>
</evidence>
<keyword evidence="7 11" id="KW-0831">Ubiquinone biosynthesis</keyword>
<comment type="catalytic activity">
    <reaction evidence="11">
        <text>all-trans-octaprenyl diphosphate + 4-hydroxybenzoate = 4-hydroxy-3-(all-trans-octaprenyl)benzoate + diphosphate</text>
        <dbReference type="Rhea" id="RHEA:27782"/>
        <dbReference type="ChEBI" id="CHEBI:1617"/>
        <dbReference type="ChEBI" id="CHEBI:17879"/>
        <dbReference type="ChEBI" id="CHEBI:33019"/>
        <dbReference type="ChEBI" id="CHEBI:57711"/>
        <dbReference type="EC" id="2.5.1.39"/>
    </reaction>
</comment>
<dbReference type="InterPro" id="IPR006370">
    <property type="entry name" value="HB_polyprenyltransferase-like"/>
</dbReference>
<evidence type="ECO:0000256" key="4">
    <source>
        <dbReference type="ARBA" id="ARBA00022475"/>
    </source>
</evidence>
<evidence type="ECO:0000313" key="14">
    <source>
        <dbReference type="Proteomes" id="UP000818603"/>
    </source>
</evidence>
<evidence type="ECO:0000256" key="9">
    <source>
        <dbReference type="ARBA" id="ARBA00022989"/>
    </source>
</evidence>
<evidence type="ECO:0000256" key="6">
    <source>
        <dbReference type="ARBA" id="ARBA00022679"/>
    </source>
</evidence>
<dbReference type="NCBIfam" id="TIGR01474">
    <property type="entry name" value="ubiA_proteo"/>
    <property type="match status" value="1"/>
</dbReference>
<evidence type="ECO:0000256" key="5">
    <source>
        <dbReference type="ARBA" id="ARBA00022519"/>
    </source>
</evidence>
<reference evidence="13 14" key="1">
    <citation type="submission" date="2020-02" db="EMBL/GenBank/DDBJ databases">
        <title>Genome sequence of Parvularcula flava strain NH6-79.</title>
        <authorList>
            <person name="Abdul Karim M.H."/>
            <person name="Lam M.Q."/>
            <person name="Chen S.J."/>
            <person name="Yahya A."/>
            <person name="Shahir S."/>
            <person name="Shamsir M.S."/>
            <person name="Chong C.S."/>
        </authorList>
    </citation>
    <scope>NUCLEOTIDE SEQUENCE [LARGE SCALE GENOMIC DNA]</scope>
    <source>
        <strain evidence="13 14">NH6-79</strain>
    </source>
</reference>
<dbReference type="InterPro" id="IPR039653">
    <property type="entry name" value="Prenyltransferase"/>
</dbReference>
<keyword evidence="5 11" id="KW-0997">Cell inner membrane</keyword>
<dbReference type="CDD" id="cd13959">
    <property type="entry name" value="PT_UbiA_COQ2"/>
    <property type="match status" value="1"/>
</dbReference>
<dbReference type="PANTHER" id="PTHR11048:SF28">
    <property type="entry name" value="4-HYDROXYBENZOATE POLYPRENYLTRANSFERASE, MITOCHONDRIAL"/>
    <property type="match status" value="1"/>
</dbReference>
<name>A0ABX0HPE5_9PROT</name>
<dbReference type="EMBL" id="VCJR02000003">
    <property type="protein sequence ID" value="NHK28988.1"/>
    <property type="molecule type" value="Genomic_DNA"/>
</dbReference>
<dbReference type="Gene3D" id="1.10.357.140">
    <property type="entry name" value="UbiA prenyltransferase"/>
    <property type="match status" value="1"/>
</dbReference>
<dbReference type="InterPro" id="IPR000537">
    <property type="entry name" value="UbiA_prenyltransferase"/>
</dbReference>
<keyword evidence="9 11" id="KW-1133">Transmembrane helix</keyword>
<comment type="cofactor">
    <cofactor evidence="1 11">
        <name>Mg(2+)</name>
        <dbReference type="ChEBI" id="CHEBI:18420"/>
    </cofactor>
</comment>
<evidence type="ECO:0000313" key="13">
    <source>
        <dbReference type="EMBL" id="NHK28988.1"/>
    </source>
</evidence>
<comment type="pathway">
    <text evidence="11">Cofactor biosynthesis; ubiquinone biosynthesis.</text>
</comment>
<keyword evidence="6 11" id="KW-0808">Transferase</keyword>
<dbReference type="Proteomes" id="UP000818603">
    <property type="component" value="Unassembled WGS sequence"/>
</dbReference>
<dbReference type="HAMAP" id="MF_01635">
    <property type="entry name" value="UbiA"/>
    <property type="match status" value="1"/>
</dbReference>
<evidence type="ECO:0000256" key="11">
    <source>
        <dbReference type="HAMAP-Rule" id="MF_01635"/>
    </source>
</evidence>